<dbReference type="PROSITE" id="PS50022">
    <property type="entry name" value="FA58C_3"/>
    <property type="match status" value="1"/>
</dbReference>
<dbReference type="Pfam" id="PF09458">
    <property type="entry name" value="H_lectin"/>
    <property type="match status" value="1"/>
</dbReference>
<dbReference type="InterPro" id="IPR052487">
    <property type="entry name" value="Galactose-binding_lectin"/>
</dbReference>
<sequence>MHRIVSQEPVNKVPLIANALVNIRSSSDLNYESSVSNIILKAPFEKTWSPDSSDKNSFVLLGGEQVKEITGMAIKGNIDTSMYVESFKFRYTLDNIHWQYLGDQPIPANTDSKSIVYIEFTRAILARSISIHPQSFKGTFPAMRMELYSNVLLATSYVQVGTFQLGAKSVLNYNNGERKVVKNVIFDKVFPGLIVPTVKLSLSLVSTEDCNNAHFWVSASNITNRGFDLEFNANYDAKVYDLVANYFAFQTLQ</sequence>
<dbReference type="Gene3D" id="2.60.40.2080">
    <property type="match status" value="1"/>
</dbReference>
<accession>A0A152A1S3</accession>
<dbReference type="STRING" id="361077.A0A152A1S3"/>
<dbReference type="InParanoid" id="A0A152A1S3"/>
<dbReference type="InterPro" id="IPR037221">
    <property type="entry name" value="H-type_lectin_dom_sf"/>
</dbReference>
<dbReference type="EMBL" id="LODT01000018">
    <property type="protein sequence ID" value="KYR00021.1"/>
    <property type="molecule type" value="Genomic_DNA"/>
</dbReference>
<evidence type="ECO:0000313" key="3">
    <source>
        <dbReference type="Proteomes" id="UP000076078"/>
    </source>
</evidence>
<dbReference type="Proteomes" id="UP000076078">
    <property type="component" value="Unassembled WGS sequence"/>
</dbReference>
<reference evidence="2 3" key="1">
    <citation type="submission" date="2015-12" db="EMBL/GenBank/DDBJ databases">
        <title>Dictyostelia acquired genes for synthesis and detection of signals that induce cell-type specialization by lateral gene transfer from prokaryotes.</title>
        <authorList>
            <person name="Gloeckner G."/>
            <person name="Schaap P."/>
        </authorList>
    </citation>
    <scope>NUCLEOTIDE SEQUENCE [LARGE SCALE GENOMIC DNA]</scope>
    <source>
        <strain evidence="2 3">TK</strain>
    </source>
</reference>
<dbReference type="SUPFAM" id="SSF141086">
    <property type="entry name" value="Agglutinin HPA-like"/>
    <property type="match status" value="1"/>
</dbReference>
<proteinExistence type="predicted"/>
<dbReference type="GO" id="GO:0046871">
    <property type="term" value="F:N-acetylgalactosamine binding"/>
    <property type="evidence" value="ECO:0007669"/>
    <property type="project" value="TreeGrafter"/>
</dbReference>
<dbReference type="GO" id="GO:0098636">
    <property type="term" value="C:protein complex involved in cell adhesion"/>
    <property type="evidence" value="ECO:0007669"/>
    <property type="project" value="TreeGrafter"/>
</dbReference>
<gene>
    <name evidence="2" type="ORF">DLAC_03518</name>
</gene>
<feature type="domain" description="F5/8 type C" evidence="1">
    <location>
        <begin position="6"/>
        <end position="150"/>
    </location>
</feature>
<dbReference type="GO" id="GO:0098609">
    <property type="term" value="P:cell-cell adhesion"/>
    <property type="evidence" value="ECO:0007669"/>
    <property type="project" value="TreeGrafter"/>
</dbReference>
<dbReference type="GO" id="GO:0070492">
    <property type="term" value="F:oligosaccharide binding"/>
    <property type="evidence" value="ECO:0007669"/>
    <property type="project" value="TreeGrafter"/>
</dbReference>
<dbReference type="Gene3D" id="2.60.120.260">
    <property type="entry name" value="Galactose-binding domain-like"/>
    <property type="match status" value="1"/>
</dbReference>
<organism evidence="2 3">
    <name type="scientific">Tieghemostelium lacteum</name>
    <name type="common">Slime mold</name>
    <name type="synonym">Dictyostelium lacteum</name>
    <dbReference type="NCBI Taxonomy" id="361077"/>
    <lineage>
        <taxon>Eukaryota</taxon>
        <taxon>Amoebozoa</taxon>
        <taxon>Evosea</taxon>
        <taxon>Eumycetozoa</taxon>
        <taxon>Dictyostelia</taxon>
        <taxon>Dictyosteliales</taxon>
        <taxon>Raperosteliaceae</taxon>
        <taxon>Tieghemostelium</taxon>
    </lineage>
</organism>
<dbReference type="PANTHER" id="PTHR46938">
    <property type="entry name" value="DISCOIDIN-1 SUBUNIT A-RELATED-RELATED"/>
    <property type="match status" value="1"/>
</dbReference>
<dbReference type="GO" id="GO:0009986">
    <property type="term" value="C:cell surface"/>
    <property type="evidence" value="ECO:0007669"/>
    <property type="project" value="TreeGrafter"/>
</dbReference>
<dbReference type="SUPFAM" id="SSF49785">
    <property type="entry name" value="Galactose-binding domain-like"/>
    <property type="match status" value="1"/>
</dbReference>
<dbReference type="AlphaFoldDB" id="A0A152A1S3"/>
<dbReference type="GO" id="GO:0030247">
    <property type="term" value="F:polysaccharide binding"/>
    <property type="evidence" value="ECO:0007669"/>
    <property type="project" value="TreeGrafter"/>
</dbReference>
<dbReference type="InterPro" id="IPR019019">
    <property type="entry name" value="H-type_lectin_domain"/>
</dbReference>
<dbReference type="OrthoDB" id="5985199at2759"/>
<keyword evidence="3" id="KW-1185">Reference proteome</keyword>
<protein>
    <submittedName>
        <fullName evidence="2">Discoidin II</fullName>
    </submittedName>
</protein>
<dbReference type="InterPro" id="IPR000421">
    <property type="entry name" value="FA58C"/>
</dbReference>
<dbReference type="Pfam" id="PF00754">
    <property type="entry name" value="F5_F8_type_C"/>
    <property type="match status" value="1"/>
</dbReference>
<evidence type="ECO:0000313" key="2">
    <source>
        <dbReference type="EMBL" id="KYR00021.1"/>
    </source>
</evidence>
<dbReference type="InterPro" id="IPR008979">
    <property type="entry name" value="Galactose-bd-like_sf"/>
</dbReference>
<dbReference type="PANTHER" id="PTHR46938:SF4">
    <property type="entry name" value="H-TYPE LECTIN DOMAIN-CONTAINING PROTEIN"/>
    <property type="match status" value="1"/>
</dbReference>
<comment type="caution">
    <text evidence="2">The sequence shown here is derived from an EMBL/GenBank/DDBJ whole genome shotgun (WGS) entry which is preliminary data.</text>
</comment>
<evidence type="ECO:0000259" key="1">
    <source>
        <dbReference type="PROSITE" id="PS50022"/>
    </source>
</evidence>
<dbReference type="GO" id="GO:0045335">
    <property type="term" value="C:phagocytic vesicle"/>
    <property type="evidence" value="ECO:0007669"/>
    <property type="project" value="TreeGrafter"/>
</dbReference>
<name>A0A152A1S3_TIELA</name>